<evidence type="ECO:0000313" key="7">
    <source>
        <dbReference type="Proteomes" id="UP000291793"/>
    </source>
</evidence>
<dbReference type="GO" id="GO:0016877">
    <property type="term" value="F:ligase activity, forming carbon-sulfur bonds"/>
    <property type="evidence" value="ECO:0007669"/>
    <property type="project" value="UniProtKB-ARBA"/>
</dbReference>
<gene>
    <name evidence="6" type="ORF">E0L21_10655</name>
</gene>
<comment type="caution">
    <text evidence="6">The sequence shown here is derived from an EMBL/GenBank/DDBJ whole genome shotgun (WGS) entry which is preliminary data.</text>
</comment>
<keyword evidence="3" id="KW-0597">Phosphoprotein</keyword>
<dbReference type="PANTHER" id="PTHR22754">
    <property type="entry name" value="DISCO-INTERACTING PROTEIN 2 DIP2 -RELATED"/>
    <property type="match status" value="1"/>
</dbReference>
<evidence type="ECO:0000259" key="5">
    <source>
        <dbReference type="PROSITE" id="PS50075"/>
    </source>
</evidence>
<dbReference type="Gene3D" id="3.30.300.30">
    <property type="match status" value="1"/>
</dbReference>
<dbReference type="EMBL" id="SJOP01000008">
    <property type="protein sequence ID" value="TCC09266.1"/>
    <property type="molecule type" value="Genomic_DNA"/>
</dbReference>
<feature type="domain" description="Carrier" evidence="5">
    <location>
        <begin position="880"/>
        <end position="954"/>
    </location>
</feature>
<dbReference type="Gene3D" id="1.10.1200.10">
    <property type="entry name" value="ACP-like"/>
    <property type="match status" value="1"/>
</dbReference>
<dbReference type="Proteomes" id="UP000291793">
    <property type="component" value="Unassembled WGS sequence"/>
</dbReference>
<accession>A0A4V6N3M8</accession>
<keyword evidence="2" id="KW-0596">Phosphopantetheine</keyword>
<dbReference type="InterPro" id="IPR001509">
    <property type="entry name" value="Epimerase_deHydtase"/>
</dbReference>
<protein>
    <submittedName>
        <fullName evidence="6">NAD-dependent epimerase/dehydratase family protein</fullName>
    </submittedName>
</protein>
<dbReference type="Gene3D" id="3.40.50.12780">
    <property type="entry name" value="N-terminal domain of ligase-like"/>
    <property type="match status" value="1"/>
</dbReference>
<dbReference type="SUPFAM" id="SSF47336">
    <property type="entry name" value="ACP-like"/>
    <property type="match status" value="1"/>
</dbReference>
<evidence type="ECO:0000313" key="6">
    <source>
        <dbReference type="EMBL" id="TCC09266.1"/>
    </source>
</evidence>
<evidence type="ECO:0000256" key="3">
    <source>
        <dbReference type="ARBA" id="ARBA00022553"/>
    </source>
</evidence>
<dbReference type="Pfam" id="PF00550">
    <property type="entry name" value="PP-binding"/>
    <property type="match status" value="1"/>
</dbReference>
<dbReference type="InterPro" id="IPR036291">
    <property type="entry name" value="NAD(P)-bd_dom_sf"/>
</dbReference>
<proteinExistence type="inferred from homology"/>
<dbReference type="Gene3D" id="3.40.50.720">
    <property type="entry name" value="NAD(P)-binding Rossmann-like Domain"/>
    <property type="match status" value="1"/>
</dbReference>
<reference evidence="6 7" key="1">
    <citation type="submission" date="2019-02" db="EMBL/GenBank/DDBJ databases">
        <title>The draft genome of Kosakonia quasisacchari strain WCHKQ120001.</title>
        <authorList>
            <person name="Wang C."/>
            <person name="Feng Y."/>
            <person name="Zong Z."/>
        </authorList>
    </citation>
    <scope>NUCLEOTIDE SEQUENCE [LARGE SCALE GENOMIC DNA]</scope>
    <source>
        <strain evidence="6 7">WCHKQ120001</strain>
    </source>
</reference>
<dbReference type="GO" id="GO:0070566">
    <property type="term" value="F:adenylyltransferase activity"/>
    <property type="evidence" value="ECO:0007669"/>
    <property type="project" value="TreeGrafter"/>
</dbReference>
<dbReference type="GO" id="GO:0005886">
    <property type="term" value="C:plasma membrane"/>
    <property type="evidence" value="ECO:0007669"/>
    <property type="project" value="TreeGrafter"/>
</dbReference>
<dbReference type="PROSITE" id="PS50075">
    <property type="entry name" value="CARRIER"/>
    <property type="match status" value="1"/>
</dbReference>
<dbReference type="AlphaFoldDB" id="A0A4V6N3M8"/>
<dbReference type="InterPro" id="IPR036736">
    <property type="entry name" value="ACP-like_sf"/>
</dbReference>
<dbReference type="InterPro" id="IPR009081">
    <property type="entry name" value="PP-bd_ACP"/>
</dbReference>
<comment type="similarity">
    <text evidence="1">Belongs to the ATP-dependent AMP-binding enzyme family.</text>
</comment>
<dbReference type="PROSITE" id="PS00455">
    <property type="entry name" value="AMP_BINDING"/>
    <property type="match status" value="1"/>
</dbReference>
<dbReference type="Pfam" id="PF00501">
    <property type="entry name" value="AMP-binding"/>
    <property type="match status" value="1"/>
</dbReference>
<evidence type="ECO:0000256" key="4">
    <source>
        <dbReference type="ARBA" id="ARBA00022598"/>
    </source>
</evidence>
<sequence>MRVLILGGTYFLGLAIIQAIKNLPFSTDITLFNRGKRPPPENTKSIIGDRNIDGELAVLRKEFYDVIIDTSCYTERQARVASTILFENTRHYIYVSSAAVYFHCLEYPFLETDKCDCHITSSTPLGQYGFNKYEAECIFAQSDIPASIVRPTYLYGENDPGARESRFFQHLLSGDSFNIAQPNTLFQLLHVDDLAAAVCSVAQNTPPLNCEIYNVAPAKSFSFSGYAQLLAAIAGKDLKISNGEAHHPLSTHFPYTAWPCILDSSKIRNKLNWSEKEDITKHLANIFHSTLQSLGSNLKSSNIHLDNLSGTLQNEKKTALAHRQENTTVLELLPESLLDTLESCVAKYPTKRIFSINIRGETSALNYNDLLTYALNASAYLTEEYPNIKYAILAVSAPLEFIKAFWAVQYAGWVAIPTAPVTSSNEAKALTELYNRFPQSVIITDSDISNHANALSCPPSVILPTFFAHEKQSKNRSQIPADNPALILMTSGSTGEPKGVVQSHKTILARSKSIVHHLNINKDDINLNWMPLQHVGGIVMCHLQDVVAGAQQVHVATEFILSEPSRWLTLMQKFDVTLSWAPSFAFRLLADTLAATELTTLDLSKIRCLINAGESINRQAALDFLAQLSQYGLKPNSIHPCWGTSEICSGVIIRSGISQSYETEVGSFISVGKPLPGYSVKIVDDADRRLEEKQIGHLLLSGPSIMSGYYEDISSTDSTLTPDGWYRTGDLAMIVNGEVVITGRTKDIAIINGVNISLNAIESTLTVGIANVTVVASSFLDAESRAEKLLLFIGIDSNNLNQPISFDEITKSIQRQAMNYFNHYFFDIVFIENSKIPKTNIGKIQRGALLKLYQHNEIYRLNNVDATQKQVCKLTSRLDNDEESLEQLIINTLRHRTKNNKINALHTFFELGIDSVHIYQTANDLKKAGVNITAAELYSYETPRSLTKYIISRNKGALSS</sequence>
<dbReference type="OrthoDB" id="9757559at2"/>
<organism evidence="6 7">
    <name type="scientific">Kosakonia quasisacchari</name>
    <dbReference type="NCBI Taxonomy" id="2529380"/>
    <lineage>
        <taxon>Bacteria</taxon>
        <taxon>Pseudomonadati</taxon>
        <taxon>Pseudomonadota</taxon>
        <taxon>Gammaproteobacteria</taxon>
        <taxon>Enterobacterales</taxon>
        <taxon>Enterobacteriaceae</taxon>
        <taxon>Kosakonia</taxon>
    </lineage>
</organism>
<dbReference type="RefSeq" id="WP_131409260.1">
    <property type="nucleotide sequence ID" value="NZ_SJOP01000008.1"/>
</dbReference>
<dbReference type="InterPro" id="IPR042099">
    <property type="entry name" value="ANL_N_sf"/>
</dbReference>
<keyword evidence="4" id="KW-0436">Ligase</keyword>
<dbReference type="InterPro" id="IPR045851">
    <property type="entry name" value="AMP-bd_C_sf"/>
</dbReference>
<name>A0A4V6N3M8_9ENTR</name>
<dbReference type="InterPro" id="IPR020845">
    <property type="entry name" value="AMP-binding_CS"/>
</dbReference>
<evidence type="ECO:0000256" key="2">
    <source>
        <dbReference type="ARBA" id="ARBA00022450"/>
    </source>
</evidence>
<dbReference type="SUPFAM" id="SSF51735">
    <property type="entry name" value="NAD(P)-binding Rossmann-fold domains"/>
    <property type="match status" value="1"/>
</dbReference>
<dbReference type="Pfam" id="PF01370">
    <property type="entry name" value="Epimerase"/>
    <property type="match status" value="1"/>
</dbReference>
<dbReference type="SUPFAM" id="SSF56801">
    <property type="entry name" value="Acetyl-CoA synthetase-like"/>
    <property type="match status" value="1"/>
</dbReference>
<evidence type="ECO:0000256" key="1">
    <source>
        <dbReference type="ARBA" id="ARBA00006432"/>
    </source>
</evidence>
<dbReference type="PANTHER" id="PTHR22754:SF32">
    <property type="entry name" value="DISCO-INTERACTING PROTEIN 2"/>
    <property type="match status" value="1"/>
</dbReference>
<keyword evidence="7" id="KW-1185">Reference proteome</keyword>
<dbReference type="InterPro" id="IPR000873">
    <property type="entry name" value="AMP-dep_synth/lig_dom"/>
</dbReference>
<dbReference type="GO" id="GO:0006633">
    <property type="term" value="P:fatty acid biosynthetic process"/>
    <property type="evidence" value="ECO:0007669"/>
    <property type="project" value="TreeGrafter"/>
</dbReference>